<dbReference type="RefSeq" id="WP_087369883.1">
    <property type="nucleotide sequence ID" value="NZ_NFKK01000001.1"/>
</dbReference>
<dbReference type="AlphaFoldDB" id="A0A1Y4LCP0"/>
<dbReference type="InterPro" id="IPR030390">
    <property type="entry name" value="MeTrfase_TrmA_AS"/>
</dbReference>
<evidence type="ECO:0000313" key="7">
    <source>
        <dbReference type="EMBL" id="OUP54477.1"/>
    </source>
</evidence>
<feature type="active site" evidence="5">
    <location>
        <position position="408"/>
    </location>
</feature>
<dbReference type="GO" id="GO:0070041">
    <property type="term" value="F:rRNA (uridine-C5-)-methyltransferase activity"/>
    <property type="evidence" value="ECO:0007669"/>
    <property type="project" value="TreeGrafter"/>
</dbReference>
<dbReference type="EMBL" id="NFKK01000001">
    <property type="protein sequence ID" value="OUP54477.1"/>
    <property type="molecule type" value="Genomic_DNA"/>
</dbReference>
<dbReference type="CDD" id="cd02440">
    <property type="entry name" value="AdoMet_MTases"/>
    <property type="match status" value="1"/>
</dbReference>
<dbReference type="InterPro" id="IPR010280">
    <property type="entry name" value="U5_MeTrfase_fam"/>
</dbReference>
<feature type="active site" description="Nucleophile" evidence="4">
    <location>
        <position position="408"/>
    </location>
</feature>
<dbReference type="Proteomes" id="UP000195897">
    <property type="component" value="Unassembled WGS sequence"/>
</dbReference>
<dbReference type="SUPFAM" id="SSF53335">
    <property type="entry name" value="S-adenosyl-L-methionine-dependent methyltransferases"/>
    <property type="match status" value="1"/>
</dbReference>
<dbReference type="PROSITE" id="PS51687">
    <property type="entry name" value="SAM_MT_RNA_M5U"/>
    <property type="match status" value="1"/>
</dbReference>
<keyword evidence="1 4" id="KW-0489">Methyltransferase</keyword>
<gene>
    <name evidence="7" type="ORF">B5F17_00835</name>
</gene>
<keyword evidence="3 4" id="KW-0949">S-adenosyl-L-methionine</keyword>
<evidence type="ECO:0000256" key="1">
    <source>
        <dbReference type="ARBA" id="ARBA00022603"/>
    </source>
</evidence>
<protein>
    <submittedName>
        <fullName evidence="7">23S rRNA (Uracil(1939)-C(5))-methyltransferase RlmD</fullName>
    </submittedName>
</protein>
<keyword evidence="2 4" id="KW-0808">Transferase</keyword>
<dbReference type="PANTHER" id="PTHR11061:SF30">
    <property type="entry name" value="TRNA (URACIL(54)-C(5))-METHYLTRANSFERASE"/>
    <property type="match status" value="1"/>
</dbReference>
<proteinExistence type="inferred from homology"/>
<comment type="caution">
    <text evidence="7">The sequence shown here is derived from an EMBL/GenBank/DDBJ whole genome shotgun (WGS) entry which is preliminary data.</text>
</comment>
<name>A0A1Y4LCP0_9FIRM</name>
<evidence type="ECO:0000256" key="2">
    <source>
        <dbReference type="ARBA" id="ARBA00022679"/>
    </source>
</evidence>
<accession>A0A1Y4LCP0</accession>
<organism evidence="7 8">
    <name type="scientific">Butyricicoccus pullicaecorum</name>
    <dbReference type="NCBI Taxonomy" id="501571"/>
    <lineage>
        <taxon>Bacteria</taxon>
        <taxon>Bacillati</taxon>
        <taxon>Bacillota</taxon>
        <taxon>Clostridia</taxon>
        <taxon>Eubacteriales</taxon>
        <taxon>Butyricicoccaceae</taxon>
        <taxon>Butyricicoccus</taxon>
    </lineage>
</organism>
<dbReference type="GO" id="GO:0070475">
    <property type="term" value="P:rRNA base methylation"/>
    <property type="evidence" value="ECO:0007669"/>
    <property type="project" value="TreeGrafter"/>
</dbReference>
<feature type="binding site" evidence="4">
    <location>
        <position position="333"/>
    </location>
    <ligand>
        <name>S-adenosyl-L-methionine</name>
        <dbReference type="ChEBI" id="CHEBI:59789"/>
    </ligand>
</feature>
<dbReference type="Gene3D" id="2.40.50.140">
    <property type="entry name" value="Nucleic acid-binding proteins"/>
    <property type="match status" value="1"/>
</dbReference>
<dbReference type="PROSITE" id="PS01230">
    <property type="entry name" value="TRMA_1"/>
    <property type="match status" value="1"/>
</dbReference>
<dbReference type="InterPro" id="IPR029063">
    <property type="entry name" value="SAM-dependent_MTases_sf"/>
</dbReference>
<evidence type="ECO:0000313" key="8">
    <source>
        <dbReference type="Proteomes" id="UP000195897"/>
    </source>
</evidence>
<dbReference type="NCBIfam" id="TIGR00479">
    <property type="entry name" value="rumA"/>
    <property type="match status" value="1"/>
</dbReference>
<evidence type="ECO:0000256" key="5">
    <source>
        <dbReference type="PROSITE-ProRule" id="PRU10015"/>
    </source>
</evidence>
<reference evidence="8" key="1">
    <citation type="submission" date="2017-04" db="EMBL/GenBank/DDBJ databases">
        <title>Function of individual gut microbiota members based on whole genome sequencing of pure cultures obtained from chicken caecum.</title>
        <authorList>
            <person name="Medvecky M."/>
            <person name="Cejkova D."/>
            <person name="Polansky O."/>
            <person name="Karasova D."/>
            <person name="Kubasova T."/>
            <person name="Cizek A."/>
            <person name="Rychlik I."/>
        </authorList>
    </citation>
    <scope>NUCLEOTIDE SEQUENCE [LARGE SCALE GENOMIC DNA]</scope>
    <source>
        <strain evidence="8">An180</strain>
    </source>
</reference>
<evidence type="ECO:0000256" key="3">
    <source>
        <dbReference type="ARBA" id="ARBA00022691"/>
    </source>
</evidence>
<feature type="binding site" evidence="4">
    <location>
        <position position="283"/>
    </location>
    <ligand>
        <name>S-adenosyl-L-methionine</name>
        <dbReference type="ChEBI" id="CHEBI:59789"/>
    </ligand>
</feature>
<dbReference type="SUPFAM" id="SSF50249">
    <property type="entry name" value="Nucleic acid-binding proteins"/>
    <property type="match status" value="1"/>
</dbReference>
<dbReference type="PROSITE" id="PS50926">
    <property type="entry name" value="TRAM"/>
    <property type="match status" value="1"/>
</dbReference>
<dbReference type="FunFam" id="2.40.50.1070:FF:000003">
    <property type="entry name" value="23S rRNA (Uracil-5-)-methyltransferase RumA"/>
    <property type="match status" value="1"/>
</dbReference>
<dbReference type="PANTHER" id="PTHR11061">
    <property type="entry name" value="RNA M5U METHYLTRANSFERASE"/>
    <property type="match status" value="1"/>
</dbReference>
<feature type="binding site" evidence="4">
    <location>
        <position position="312"/>
    </location>
    <ligand>
        <name>S-adenosyl-L-methionine</name>
        <dbReference type="ChEBI" id="CHEBI:59789"/>
    </ligand>
</feature>
<feature type="domain" description="TRAM" evidence="6">
    <location>
        <begin position="2"/>
        <end position="60"/>
    </location>
</feature>
<dbReference type="Pfam" id="PF05958">
    <property type="entry name" value="tRNA_U5-meth_tr"/>
    <property type="match status" value="1"/>
</dbReference>
<evidence type="ECO:0000259" key="6">
    <source>
        <dbReference type="PROSITE" id="PS50926"/>
    </source>
</evidence>
<dbReference type="InterPro" id="IPR002792">
    <property type="entry name" value="TRAM_dom"/>
</dbReference>
<dbReference type="Gene3D" id="2.40.50.1070">
    <property type="match status" value="1"/>
</dbReference>
<feature type="binding site" evidence="4">
    <location>
        <position position="381"/>
    </location>
    <ligand>
        <name>S-adenosyl-L-methionine</name>
        <dbReference type="ChEBI" id="CHEBI:59789"/>
    </ligand>
</feature>
<dbReference type="Gene3D" id="3.40.50.150">
    <property type="entry name" value="Vaccinia Virus protein VP39"/>
    <property type="match status" value="1"/>
</dbReference>
<dbReference type="Pfam" id="PF01938">
    <property type="entry name" value="TRAM"/>
    <property type="match status" value="1"/>
</dbReference>
<dbReference type="FunFam" id="3.40.50.150:FF:000009">
    <property type="entry name" value="23S rRNA (Uracil(1939)-C(5))-methyltransferase RlmD"/>
    <property type="match status" value="1"/>
</dbReference>
<comment type="similarity">
    <text evidence="4">Belongs to the class I-like SAM-binding methyltransferase superfamily. RNA M5U methyltransferase family.</text>
</comment>
<evidence type="ECO:0000256" key="4">
    <source>
        <dbReference type="PROSITE-ProRule" id="PRU01024"/>
    </source>
</evidence>
<sequence>MAIQKNKIYRAEIVDYTAEGSGVARIEGMAVFVPNTAVGDQCDIRIVKVNKRMAFGRLDRVIIPSRDRIEPACPVAGKCGGCCFQHISYEAELRAKFKKVDDALSHLGGTPGILDGITGADETTHYRNKAQYPVGQDAHGTYTGFYRPHSHDIVKTDRCLIQSERADRLAAAVCAWMDAHNVIAYDEKTGKGLIRHIYVRTGAVSGETHLCLIATRSKLPAADDLIERLTKAEPSLVGIVVNINKRGDNVILGQHTVTLWGEPVLQDSLCGNVFQLSPHAFYQVNHAQTEKLYARALELADLHGGETVVDLYCGAGTITLALAAKAGKVIGVEIVPEAIENAKENAARNGVENVSFICADAGQAAMMLAERGERPDVLTVDPPRKGLDEQAVEAIARMQPPKVVYVSCDPATLARDLKRFAEYGYYAQTARAFDLFPRTKHVETVLVLTKKIDDQAE</sequence>
<dbReference type="InterPro" id="IPR012340">
    <property type="entry name" value="NA-bd_OB-fold"/>
</dbReference>